<dbReference type="GO" id="GO:0005737">
    <property type="term" value="C:cytoplasm"/>
    <property type="evidence" value="ECO:0007669"/>
    <property type="project" value="TreeGrafter"/>
</dbReference>
<dbReference type="GO" id="GO:0015940">
    <property type="term" value="P:pantothenate biosynthetic process"/>
    <property type="evidence" value="ECO:0007669"/>
    <property type="project" value="UniProtKB-UniPathway"/>
</dbReference>
<dbReference type="UniPathway" id="UPA00028">
    <property type="reaction ID" value="UER00004"/>
</dbReference>
<keyword evidence="14" id="KW-1185">Reference proteome</keyword>
<evidence type="ECO:0000256" key="10">
    <source>
        <dbReference type="RuleBase" id="RU362068"/>
    </source>
</evidence>
<comment type="similarity">
    <text evidence="3 10">Belongs to the ketopantoate reductase family.</text>
</comment>
<dbReference type="Pfam" id="PF02558">
    <property type="entry name" value="ApbA"/>
    <property type="match status" value="1"/>
</dbReference>
<dbReference type="NCBIfam" id="NF004887">
    <property type="entry name" value="PRK06249.1"/>
    <property type="match status" value="1"/>
</dbReference>
<evidence type="ECO:0000313" key="14">
    <source>
        <dbReference type="Proteomes" id="UP000007721"/>
    </source>
</evidence>
<dbReference type="SUPFAM" id="SSF51735">
    <property type="entry name" value="NAD(P)-binding Rossmann-fold domains"/>
    <property type="match status" value="1"/>
</dbReference>
<dbReference type="OrthoDB" id="5333395at2"/>
<evidence type="ECO:0000256" key="2">
    <source>
        <dbReference type="ARBA" id="ARBA00004994"/>
    </source>
</evidence>
<dbReference type="Pfam" id="PF08546">
    <property type="entry name" value="ApbA_C"/>
    <property type="match status" value="1"/>
</dbReference>
<dbReference type="HOGENOM" id="CLU_031468_6_1_7"/>
<evidence type="ECO:0000256" key="8">
    <source>
        <dbReference type="ARBA" id="ARBA00032024"/>
    </source>
</evidence>
<feature type="domain" description="Ketopantoate reductase N-terminal" evidence="11">
    <location>
        <begin position="3"/>
        <end position="150"/>
    </location>
</feature>
<dbReference type="InterPro" id="IPR013752">
    <property type="entry name" value="KPA_reductase"/>
</dbReference>
<dbReference type="AlphaFoldDB" id="B9M2Z2"/>
<dbReference type="SUPFAM" id="SSF48179">
    <property type="entry name" value="6-phosphogluconate dehydrogenase C-terminal domain-like"/>
    <property type="match status" value="1"/>
</dbReference>
<dbReference type="InterPro" id="IPR036291">
    <property type="entry name" value="NAD(P)-bd_dom_sf"/>
</dbReference>
<proteinExistence type="inferred from homology"/>
<dbReference type="Proteomes" id="UP000007721">
    <property type="component" value="Chromosome"/>
</dbReference>
<evidence type="ECO:0000259" key="11">
    <source>
        <dbReference type="Pfam" id="PF02558"/>
    </source>
</evidence>
<dbReference type="PANTHER" id="PTHR21708:SF26">
    <property type="entry name" value="2-DEHYDROPANTOATE 2-REDUCTASE"/>
    <property type="match status" value="1"/>
</dbReference>
<dbReference type="EC" id="1.1.1.169" evidence="4 10"/>
<evidence type="ECO:0000256" key="9">
    <source>
        <dbReference type="ARBA" id="ARBA00048793"/>
    </source>
</evidence>
<dbReference type="InterPro" id="IPR003710">
    <property type="entry name" value="ApbA"/>
</dbReference>
<dbReference type="RefSeq" id="WP_012648066.1">
    <property type="nucleotide sequence ID" value="NC_011979.1"/>
</dbReference>
<name>B9M2Z2_GEODF</name>
<dbReference type="STRING" id="316067.Geob_2995"/>
<evidence type="ECO:0000259" key="12">
    <source>
        <dbReference type="Pfam" id="PF08546"/>
    </source>
</evidence>
<accession>B9M2Z2</accession>
<sequence length="304" mass="33467">MRIAVVGAGALGLYYGAMLQKGGHEVCFLLRRDLETIPKNGLSVFSINGDFKLFPVAGYGSSEEIGMVDLVLVGLKTFANQSYRQLITPLLKDNSIILTLQNGLGNEEALAEIFGSERIMGGVAFLCSNRGEPGVVHHLGAGRIILGEYARPYMDRAESVAAMFSMAGVPCQAVTDLKKARWEKLIWNIPFNGTCALLQKPVNVLLSNQRTRCLLRDIMFELIQAANCQSLSNPIPMAYADEMLDFTDAMGHYKPSMQIDREEGRELELEAIFARPLDAARQKGIIMPRVEALHALLEESTSRS</sequence>
<organism evidence="13 14">
    <name type="scientific">Geotalea daltonii (strain DSM 22248 / JCM 15807 / FRC-32)</name>
    <name type="common">Geobacter daltonii</name>
    <dbReference type="NCBI Taxonomy" id="316067"/>
    <lineage>
        <taxon>Bacteria</taxon>
        <taxon>Pseudomonadati</taxon>
        <taxon>Thermodesulfobacteriota</taxon>
        <taxon>Desulfuromonadia</taxon>
        <taxon>Geobacterales</taxon>
        <taxon>Geobacteraceae</taxon>
        <taxon>Geotalea</taxon>
    </lineage>
</organism>
<keyword evidence="6 10" id="KW-0521">NADP</keyword>
<dbReference type="EMBL" id="CP001390">
    <property type="protein sequence ID" value="ACM21338.1"/>
    <property type="molecule type" value="Genomic_DNA"/>
</dbReference>
<evidence type="ECO:0000256" key="3">
    <source>
        <dbReference type="ARBA" id="ARBA00007870"/>
    </source>
</evidence>
<dbReference type="PANTHER" id="PTHR21708">
    <property type="entry name" value="PROBABLE 2-DEHYDROPANTOATE 2-REDUCTASE"/>
    <property type="match status" value="1"/>
</dbReference>
<comment type="pathway">
    <text evidence="2 10">Cofactor biosynthesis; (R)-pantothenate biosynthesis; (R)-pantoate from 3-methyl-2-oxobutanoate: step 2/2.</text>
</comment>
<keyword evidence="7 10" id="KW-0560">Oxidoreductase</keyword>
<dbReference type="FunFam" id="1.10.1040.10:FF:000017">
    <property type="entry name" value="2-dehydropantoate 2-reductase"/>
    <property type="match status" value="1"/>
</dbReference>
<dbReference type="InterPro" id="IPR051402">
    <property type="entry name" value="KPR-Related"/>
</dbReference>
<evidence type="ECO:0000256" key="5">
    <source>
        <dbReference type="ARBA" id="ARBA00019465"/>
    </source>
</evidence>
<dbReference type="InterPro" id="IPR008927">
    <property type="entry name" value="6-PGluconate_DH-like_C_sf"/>
</dbReference>
<evidence type="ECO:0000256" key="4">
    <source>
        <dbReference type="ARBA" id="ARBA00013014"/>
    </source>
</evidence>
<evidence type="ECO:0000256" key="6">
    <source>
        <dbReference type="ARBA" id="ARBA00022857"/>
    </source>
</evidence>
<dbReference type="NCBIfam" id="TIGR00745">
    <property type="entry name" value="apbA_panE"/>
    <property type="match status" value="1"/>
</dbReference>
<reference evidence="13 14" key="1">
    <citation type="submission" date="2009-01" db="EMBL/GenBank/DDBJ databases">
        <title>Complete sequence of Geobacter sp. FRC-32.</title>
        <authorList>
            <consortium name="US DOE Joint Genome Institute"/>
            <person name="Lucas S."/>
            <person name="Copeland A."/>
            <person name="Lapidus A."/>
            <person name="Glavina del Rio T."/>
            <person name="Dalin E."/>
            <person name="Tice H."/>
            <person name="Bruce D."/>
            <person name="Goodwin L."/>
            <person name="Pitluck S."/>
            <person name="Saunders E."/>
            <person name="Brettin T."/>
            <person name="Detter J.C."/>
            <person name="Han C."/>
            <person name="Larimer F."/>
            <person name="Land M."/>
            <person name="Hauser L."/>
            <person name="Kyrpides N."/>
            <person name="Ovchinnikova G."/>
            <person name="Kostka J."/>
            <person name="Richardson P."/>
        </authorList>
    </citation>
    <scope>NUCLEOTIDE SEQUENCE [LARGE SCALE GENOMIC DNA]</scope>
    <source>
        <strain evidence="14">DSM 22248 / JCM 15807 / FRC-32</strain>
    </source>
</reference>
<dbReference type="FunFam" id="3.40.50.720:FF:000307">
    <property type="entry name" value="2-dehydropantoate 2-reductase"/>
    <property type="match status" value="1"/>
</dbReference>
<evidence type="ECO:0000256" key="1">
    <source>
        <dbReference type="ARBA" id="ARBA00002919"/>
    </source>
</evidence>
<dbReference type="InterPro" id="IPR013332">
    <property type="entry name" value="KPR_N"/>
</dbReference>
<dbReference type="Gene3D" id="3.40.50.720">
    <property type="entry name" value="NAD(P)-binding Rossmann-like Domain"/>
    <property type="match status" value="1"/>
</dbReference>
<dbReference type="Gene3D" id="1.10.1040.10">
    <property type="entry name" value="N-(1-d-carboxylethyl)-l-norvaline Dehydrogenase, domain 2"/>
    <property type="match status" value="1"/>
</dbReference>
<dbReference type="KEGG" id="geo:Geob_2995"/>
<evidence type="ECO:0000313" key="13">
    <source>
        <dbReference type="EMBL" id="ACM21338.1"/>
    </source>
</evidence>
<gene>
    <name evidence="13" type="ordered locus">Geob_2995</name>
</gene>
<comment type="catalytic activity">
    <reaction evidence="9 10">
        <text>(R)-pantoate + NADP(+) = 2-dehydropantoate + NADPH + H(+)</text>
        <dbReference type="Rhea" id="RHEA:16233"/>
        <dbReference type="ChEBI" id="CHEBI:11561"/>
        <dbReference type="ChEBI" id="CHEBI:15378"/>
        <dbReference type="ChEBI" id="CHEBI:15980"/>
        <dbReference type="ChEBI" id="CHEBI:57783"/>
        <dbReference type="ChEBI" id="CHEBI:58349"/>
        <dbReference type="EC" id="1.1.1.169"/>
    </reaction>
</comment>
<evidence type="ECO:0000256" key="7">
    <source>
        <dbReference type="ARBA" id="ARBA00023002"/>
    </source>
</evidence>
<protein>
    <recommendedName>
        <fullName evidence="5 10">2-dehydropantoate 2-reductase</fullName>
        <ecNumber evidence="4 10">1.1.1.169</ecNumber>
    </recommendedName>
    <alternativeName>
        <fullName evidence="8 10">Ketopantoate reductase</fullName>
    </alternativeName>
</protein>
<feature type="domain" description="Ketopantoate reductase C-terminal" evidence="12">
    <location>
        <begin position="176"/>
        <end position="298"/>
    </location>
</feature>
<dbReference type="eggNOG" id="COG1893">
    <property type="taxonomic scope" value="Bacteria"/>
</dbReference>
<comment type="function">
    <text evidence="1 10">Catalyzes the NADPH-dependent reduction of ketopantoate into pantoic acid.</text>
</comment>
<keyword evidence="10" id="KW-0566">Pantothenate biosynthesis</keyword>
<dbReference type="GO" id="GO:0008677">
    <property type="term" value="F:2-dehydropantoate 2-reductase activity"/>
    <property type="evidence" value="ECO:0007669"/>
    <property type="project" value="UniProtKB-EC"/>
</dbReference>
<dbReference type="InterPro" id="IPR013328">
    <property type="entry name" value="6PGD_dom2"/>
</dbReference>